<evidence type="ECO:0000313" key="2">
    <source>
        <dbReference type="Proteomes" id="UP000054911"/>
    </source>
</evidence>
<dbReference type="InterPro" id="IPR011051">
    <property type="entry name" value="RmlC_Cupin_sf"/>
</dbReference>
<dbReference type="InterPro" id="IPR014710">
    <property type="entry name" value="RmlC-like_jellyroll"/>
</dbReference>
<keyword evidence="2" id="KW-1185">Reference proteome</keyword>
<dbReference type="EMBL" id="FCOE02000012">
    <property type="protein sequence ID" value="SAK72350.1"/>
    <property type="molecule type" value="Genomic_DNA"/>
</dbReference>
<proteinExistence type="predicted"/>
<dbReference type="AlphaFoldDB" id="A0A158BQU6"/>
<evidence type="ECO:0000313" key="1">
    <source>
        <dbReference type="EMBL" id="SAK72350.1"/>
    </source>
</evidence>
<name>A0A158BQU6_9BURK</name>
<dbReference type="OrthoDB" id="9800082at2"/>
<dbReference type="InterPro" id="IPR010282">
    <property type="entry name" value="Uncharacterised_HutD/Ves"/>
</dbReference>
<dbReference type="STRING" id="1777141.AWB80_03954"/>
<dbReference type="Proteomes" id="UP000054911">
    <property type="component" value="Unassembled WGS sequence"/>
</dbReference>
<comment type="caution">
    <text evidence="1">The sequence shown here is derived from an EMBL/GenBank/DDBJ whole genome shotgun (WGS) entry which is preliminary data.</text>
</comment>
<dbReference type="RefSeq" id="WP_061176355.1">
    <property type="nucleotide sequence ID" value="NZ_FCOE02000012.1"/>
</dbReference>
<dbReference type="Pfam" id="PF05962">
    <property type="entry name" value="HutD"/>
    <property type="match status" value="1"/>
</dbReference>
<organism evidence="1 2">
    <name type="scientific">Caballeronia pedi</name>
    <dbReference type="NCBI Taxonomy" id="1777141"/>
    <lineage>
        <taxon>Bacteria</taxon>
        <taxon>Pseudomonadati</taxon>
        <taxon>Pseudomonadota</taxon>
        <taxon>Betaproteobacteria</taxon>
        <taxon>Burkholderiales</taxon>
        <taxon>Burkholderiaceae</taxon>
        <taxon>Caballeronia</taxon>
    </lineage>
</organism>
<reference evidence="1" key="1">
    <citation type="submission" date="2016-01" db="EMBL/GenBank/DDBJ databases">
        <authorList>
            <person name="Peeters C."/>
        </authorList>
    </citation>
    <scope>NUCLEOTIDE SEQUENCE [LARGE SCALE GENOMIC DNA]</scope>
    <source>
        <strain evidence="1">LMG 29323</strain>
    </source>
</reference>
<evidence type="ECO:0008006" key="3">
    <source>
        <dbReference type="Google" id="ProtNLM"/>
    </source>
</evidence>
<dbReference type="CDD" id="cd20293">
    <property type="entry name" value="cupin_HutD_N"/>
    <property type="match status" value="1"/>
</dbReference>
<dbReference type="PANTHER" id="PTHR37943">
    <property type="entry name" value="PROTEIN VES"/>
    <property type="match status" value="1"/>
</dbReference>
<protein>
    <recommendedName>
        <fullName evidence="3">Histidine utilization protein HutD</fullName>
    </recommendedName>
</protein>
<dbReference type="SUPFAM" id="SSF51182">
    <property type="entry name" value="RmlC-like cupins"/>
    <property type="match status" value="1"/>
</dbReference>
<gene>
    <name evidence="1" type="ORF">AWB80_03954</name>
</gene>
<accession>A0A158BQU6</accession>
<dbReference type="PANTHER" id="PTHR37943:SF1">
    <property type="entry name" value="PROTEIN VES"/>
    <property type="match status" value="1"/>
</dbReference>
<sequence length="192" mass="20694">MSTTRRHLADVPATRWKNGKGTTRELLRVPAQHDPDDFVLRVSVADVNDDGAFSVYPGIERILAILRGSGMDLIDQSDGAVWHTVAGRFSSLAFAGERQLRNRLLDGPVLDFNVMVRRDGGVAELRIVDGSRIVPVSTCRLLFVAQGSACVVLDDGSTLEVDESHFIEPTGAASIATTSGSVAFLVDFSPLD</sequence>
<dbReference type="Gene3D" id="2.60.120.10">
    <property type="entry name" value="Jelly Rolls"/>
    <property type="match status" value="1"/>
</dbReference>